<feature type="transmembrane region" description="Helical" evidence="9">
    <location>
        <begin position="35"/>
        <end position="53"/>
    </location>
</feature>
<evidence type="ECO:0000313" key="13">
    <source>
        <dbReference type="Proteomes" id="UP000000748"/>
    </source>
</evidence>
<feature type="transmembrane region" description="Helical" evidence="9">
    <location>
        <begin position="73"/>
        <end position="97"/>
    </location>
</feature>
<dbReference type="GO" id="GO:0016776">
    <property type="term" value="F:phosphotransferase activity, phosphate group as acceptor"/>
    <property type="evidence" value="ECO:0007669"/>
    <property type="project" value="TreeGrafter"/>
</dbReference>
<reference evidence="13" key="1">
    <citation type="journal article" date="2009" name="PLoS Genet.">
        <title>Organised genome dynamics in the Escherichia coli species results in highly diverse adaptive paths.</title>
        <authorList>
            <person name="Touchon M."/>
            <person name="Hoede C."/>
            <person name="Tenaillon O."/>
            <person name="Barbe V."/>
            <person name="Baeriswyl S."/>
            <person name="Bidet P."/>
            <person name="Bingen E."/>
            <person name="Bonacorsi S."/>
            <person name="Bouchier C."/>
            <person name="Bouvet O."/>
            <person name="Calteau A."/>
            <person name="Chiapello H."/>
            <person name="Clermont O."/>
            <person name="Cruveiller S."/>
            <person name="Danchin A."/>
            <person name="Diard M."/>
            <person name="Dossat C."/>
            <person name="Karoui M.E."/>
            <person name="Frapy E."/>
            <person name="Garry L."/>
            <person name="Ghigo J.M."/>
            <person name="Gilles A.M."/>
            <person name="Johnson J."/>
            <person name="Le Bouguenec C."/>
            <person name="Lescat M."/>
            <person name="Mangenot S."/>
            <person name="Martinez-Jehanne V."/>
            <person name="Matic I."/>
            <person name="Nassif X."/>
            <person name="Oztas S."/>
            <person name="Petit M.A."/>
            <person name="Pichon C."/>
            <person name="Rouy Z."/>
            <person name="Ruf C.S."/>
            <person name="Schneider D."/>
            <person name="Tourret J."/>
            <person name="Vacherie B."/>
            <person name="Vallenet D."/>
            <person name="Medigue C."/>
            <person name="Rocha E.P.C."/>
            <person name="Denamur E."/>
        </authorList>
    </citation>
    <scope>NUCLEOTIDE SEQUENCE [LARGE SCALE GENOMIC DNA]</scope>
    <source>
        <strain evidence="13">ED1a</strain>
        <plasmid evidence="13">Plasmid pECOED</plasmid>
    </source>
</reference>
<dbReference type="GO" id="GO:0016787">
    <property type="term" value="F:hydrolase activity"/>
    <property type="evidence" value="ECO:0007669"/>
    <property type="project" value="UniProtKB-KW"/>
</dbReference>
<dbReference type="GO" id="GO:0005886">
    <property type="term" value="C:plasma membrane"/>
    <property type="evidence" value="ECO:0007669"/>
    <property type="project" value="UniProtKB-SubCell"/>
</dbReference>
<dbReference type="Pfam" id="PF08019">
    <property type="entry name" value="EptA_B_N"/>
    <property type="match status" value="1"/>
</dbReference>
<keyword evidence="3" id="KW-0997">Cell inner membrane</keyword>
<geneLocation type="plasmid" evidence="12 13">
    <name>pECOED</name>
</geneLocation>
<comment type="subcellular location">
    <subcellularLocation>
        <location evidence="1">Cell inner membrane</location>
        <topology evidence="1">Multi-pass membrane protein</topology>
    </subcellularLocation>
</comment>
<dbReference type="InterPro" id="IPR012549">
    <property type="entry name" value="EptA-like_N"/>
</dbReference>
<accession>B7LIP8</accession>
<dbReference type="PATRIC" id="fig|585397.9.peg.5341"/>
<feature type="transmembrane region" description="Helical" evidence="9">
    <location>
        <begin position="147"/>
        <end position="165"/>
    </location>
</feature>
<dbReference type="SUPFAM" id="SSF53649">
    <property type="entry name" value="Alkaline phosphatase-like"/>
    <property type="match status" value="1"/>
</dbReference>
<evidence type="ECO:0000256" key="9">
    <source>
        <dbReference type="SAM" id="Phobius"/>
    </source>
</evidence>
<keyword evidence="7 9" id="KW-0472">Membrane</keyword>
<evidence type="ECO:0000256" key="4">
    <source>
        <dbReference type="ARBA" id="ARBA00022679"/>
    </source>
</evidence>
<evidence type="ECO:0000256" key="5">
    <source>
        <dbReference type="ARBA" id="ARBA00022692"/>
    </source>
</evidence>
<evidence type="ECO:0000259" key="10">
    <source>
        <dbReference type="Pfam" id="PF00884"/>
    </source>
</evidence>
<dbReference type="AlphaFoldDB" id="B7LIP8"/>
<dbReference type="PANTHER" id="PTHR30443:SF4">
    <property type="entry name" value="PHOSPHOETHANOLAMINE TRANSFERASE OPGE-RELATED"/>
    <property type="match status" value="1"/>
</dbReference>
<name>B7LIP8_ECO81</name>
<keyword evidence="12" id="KW-0378">Hydrolase</keyword>
<protein>
    <submittedName>
        <fullName evidence="12">Membrane-associated, metal-dependent hydrolase</fullName>
    </submittedName>
</protein>
<dbReference type="InterPro" id="IPR040423">
    <property type="entry name" value="PEA_transferase"/>
</dbReference>
<dbReference type="CDD" id="cd16017">
    <property type="entry name" value="LptA"/>
    <property type="match status" value="1"/>
</dbReference>
<evidence type="ECO:0000256" key="8">
    <source>
        <dbReference type="ARBA" id="ARBA00038481"/>
    </source>
</evidence>
<evidence type="ECO:0000256" key="6">
    <source>
        <dbReference type="ARBA" id="ARBA00022989"/>
    </source>
</evidence>
<evidence type="ECO:0000256" key="3">
    <source>
        <dbReference type="ARBA" id="ARBA00022519"/>
    </source>
</evidence>
<feature type="domain" description="Phosphoethanolamine transferase N-terminal" evidence="11">
    <location>
        <begin position="61"/>
        <end position="159"/>
    </location>
</feature>
<evidence type="ECO:0000313" key="12">
    <source>
        <dbReference type="EMBL" id="CAQ87316.1"/>
    </source>
</evidence>
<keyword evidence="5 9" id="KW-0812">Transmembrane</keyword>
<keyword evidence="2" id="KW-1003">Cell membrane</keyword>
<dbReference type="EMBL" id="CU928147">
    <property type="protein sequence ID" value="CAQ87316.1"/>
    <property type="molecule type" value="Genomic_DNA"/>
</dbReference>
<dbReference type="GO" id="GO:0009244">
    <property type="term" value="P:lipopolysaccharide core region biosynthetic process"/>
    <property type="evidence" value="ECO:0007669"/>
    <property type="project" value="TreeGrafter"/>
</dbReference>
<feature type="domain" description="Sulfatase N-terminal" evidence="10">
    <location>
        <begin position="208"/>
        <end position="467"/>
    </location>
</feature>
<keyword evidence="12" id="KW-0614">Plasmid</keyword>
<dbReference type="InterPro" id="IPR058130">
    <property type="entry name" value="PEA_transf_C"/>
</dbReference>
<proteinExistence type="inferred from homology"/>
<sequence>MYRKMTGVSCIKEKSKYAFERAKQFYFMLWCKESLIYLLFSVLVTWCCGYTVKNPLGNVLILFLMLLLGRQNVISATCVCIFLLLSAFYAPVGMIYGKINNSFIASVMQTNLNEAGEFITGIPVLYFIVSLIIAAFTFWFWRKRDKSHRGLIFLLFFIVLSVNAWPKRMVTNVMTGIAETREEMMRYESLKNNQKDSWDIVSVEKKYKTIIIVIGESVRRDYLSVYGYPLPTTPWLNSAPGIFINGYFSAAPNTIGSLSRTLTLDYTETGNPGNNIVTLARKAGYETWWISNQGSLGQHDTLISVIAANADKKHFLKEGSSSSLRIDDEDMLQYVREAVNSSSPKVIFIHMLGSHPNPCDRLFNDAQPFRELFGNKVSCYLSTLLKLDRFLQAIYNMTTEHGDDFAMLYFSDHGQSVSSDSTPVHHAPGLRSGYDVPLMMMASDITEHHLNHVHISARRFPEIFQWITGIQTKNLPLSFSLLQNDFAESVFVFNGERDVPVLSLPEEPILTGNVESEK</sequence>
<feature type="transmembrane region" description="Helical" evidence="9">
    <location>
        <begin position="118"/>
        <end position="141"/>
    </location>
</feature>
<evidence type="ECO:0000259" key="11">
    <source>
        <dbReference type="Pfam" id="PF08019"/>
    </source>
</evidence>
<organism evidence="12 13">
    <name type="scientific">Escherichia coli O81 (strain ED1a)</name>
    <dbReference type="NCBI Taxonomy" id="585397"/>
    <lineage>
        <taxon>Bacteria</taxon>
        <taxon>Pseudomonadati</taxon>
        <taxon>Pseudomonadota</taxon>
        <taxon>Gammaproteobacteria</taxon>
        <taxon>Enterobacterales</taxon>
        <taxon>Enterobacteriaceae</taxon>
        <taxon>Escherichia</taxon>
    </lineage>
</organism>
<dbReference type="Proteomes" id="UP000000748">
    <property type="component" value="Plasmid pECOED"/>
</dbReference>
<keyword evidence="6 9" id="KW-1133">Transmembrane helix</keyword>
<comment type="similarity">
    <text evidence="8">Belongs to the phosphoethanolamine transferase family.</text>
</comment>
<dbReference type="InterPro" id="IPR000917">
    <property type="entry name" value="Sulfatase_N"/>
</dbReference>
<gene>
    <name evidence="12" type="ordered locus">pECED1a_0100</name>
</gene>
<evidence type="ECO:0000256" key="7">
    <source>
        <dbReference type="ARBA" id="ARBA00023136"/>
    </source>
</evidence>
<dbReference type="Pfam" id="PF00884">
    <property type="entry name" value="Sulfatase"/>
    <property type="match status" value="1"/>
</dbReference>
<dbReference type="InterPro" id="IPR017850">
    <property type="entry name" value="Alkaline_phosphatase_core_sf"/>
</dbReference>
<dbReference type="PANTHER" id="PTHR30443">
    <property type="entry name" value="INNER MEMBRANE PROTEIN"/>
    <property type="match status" value="1"/>
</dbReference>
<evidence type="ECO:0000256" key="2">
    <source>
        <dbReference type="ARBA" id="ARBA00022475"/>
    </source>
</evidence>
<keyword evidence="4" id="KW-0808">Transferase</keyword>
<dbReference type="Gene3D" id="3.40.720.10">
    <property type="entry name" value="Alkaline Phosphatase, subunit A"/>
    <property type="match status" value="1"/>
</dbReference>
<evidence type="ECO:0000256" key="1">
    <source>
        <dbReference type="ARBA" id="ARBA00004429"/>
    </source>
</evidence>